<dbReference type="PROSITE" id="PS50994">
    <property type="entry name" value="INTEGRASE"/>
    <property type="match status" value="1"/>
</dbReference>
<evidence type="ECO:0000313" key="4">
    <source>
        <dbReference type="EMBL" id="GJT07784.1"/>
    </source>
</evidence>
<dbReference type="Gene3D" id="3.30.70.270">
    <property type="match status" value="1"/>
</dbReference>
<dbReference type="InterPro" id="IPR013103">
    <property type="entry name" value="RVT_2"/>
</dbReference>
<dbReference type="PANTHER" id="PTHR42648">
    <property type="entry name" value="TRANSPOSASE, PUTATIVE-RELATED"/>
    <property type="match status" value="1"/>
</dbReference>
<evidence type="ECO:0000256" key="1">
    <source>
        <dbReference type="ARBA" id="ARBA00022723"/>
    </source>
</evidence>
<dbReference type="EMBL" id="BQNB010012779">
    <property type="protein sequence ID" value="GJT07784.1"/>
    <property type="molecule type" value="Genomic_DNA"/>
</dbReference>
<reference evidence="4" key="2">
    <citation type="submission" date="2022-01" db="EMBL/GenBank/DDBJ databases">
        <authorList>
            <person name="Yamashiro T."/>
            <person name="Shiraishi A."/>
            <person name="Satake H."/>
            <person name="Nakayama K."/>
        </authorList>
    </citation>
    <scope>NUCLEOTIDE SEQUENCE</scope>
</reference>
<dbReference type="PANTHER" id="PTHR42648:SF31">
    <property type="entry name" value="RNA-DIRECTED DNA POLYMERASE"/>
    <property type="match status" value="1"/>
</dbReference>
<keyword evidence="2" id="KW-0378">Hydrolase</keyword>
<dbReference type="Gene3D" id="3.30.420.10">
    <property type="entry name" value="Ribonuclease H-like superfamily/Ribonuclease H"/>
    <property type="match status" value="2"/>
</dbReference>
<dbReference type="InterPro" id="IPR012337">
    <property type="entry name" value="RNaseH-like_sf"/>
</dbReference>
<dbReference type="SUPFAM" id="SSF53098">
    <property type="entry name" value="Ribonuclease H-like"/>
    <property type="match status" value="1"/>
</dbReference>
<evidence type="ECO:0000259" key="3">
    <source>
        <dbReference type="PROSITE" id="PS50994"/>
    </source>
</evidence>
<dbReference type="InterPro" id="IPR001584">
    <property type="entry name" value="Integrase_cat-core"/>
</dbReference>
<keyword evidence="1" id="KW-0479">Metal-binding</keyword>
<dbReference type="InterPro" id="IPR043502">
    <property type="entry name" value="DNA/RNA_pol_sf"/>
</dbReference>
<dbReference type="InterPro" id="IPR039537">
    <property type="entry name" value="Retrotran_Ty1/copia-like"/>
</dbReference>
<dbReference type="Proteomes" id="UP001151760">
    <property type="component" value="Unassembled WGS sequence"/>
</dbReference>
<dbReference type="CDD" id="cd09272">
    <property type="entry name" value="RNase_HI_RT_Ty1"/>
    <property type="match status" value="1"/>
</dbReference>
<reference evidence="4" key="1">
    <citation type="journal article" date="2022" name="Int. J. Mol. Sci.">
        <title>Draft Genome of Tanacetum Coccineum: Genomic Comparison of Closely Related Tanacetum-Family Plants.</title>
        <authorList>
            <person name="Yamashiro T."/>
            <person name="Shiraishi A."/>
            <person name="Nakayama K."/>
            <person name="Satake H."/>
        </authorList>
    </citation>
    <scope>NUCLEOTIDE SEQUENCE</scope>
</reference>
<dbReference type="InterPro" id="IPR036397">
    <property type="entry name" value="RNaseH_sf"/>
</dbReference>
<comment type="caution">
    <text evidence="4">The sequence shown here is derived from an EMBL/GenBank/DDBJ whole genome shotgun (WGS) entry which is preliminary data.</text>
</comment>
<name>A0ABQ5B335_9ASTR</name>
<accession>A0ABQ5B335</accession>
<dbReference type="InterPro" id="IPR057670">
    <property type="entry name" value="SH3_retrovirus"/>
</dbReference>
<organism evidence="4 5">
    <name type="scientific">Tanacetum coccineum</name>
    <dbReference type="NCBI Taxonomy" id="301880"/>
    <lineage>
        <taxon>Eukaryota</taxon>
        <taxon>Viridiplantae</taxon>
        <taxon>Streptophyta</taxon>
        <taxon>Embryophyta</taxon>
        <taxon>Tracheophyta</taxon>
        <taxon>Spermatophyta</taxon>
        <taxon>Magnoliopsida</taxon>
        <taxon>eudicotyledons</taxon>
        <taxon>Gunneridae</taxon>
        <taxon>Pentapetalae</taxon>
        <taxon>asterids</taxon>
        <taxon>campanulids</taxon>
        <taxon>Asterales</taxon>
        <taxon>Asteraceae</taxon>
        <taxon>Asteroideae</taxon>
        <taxon>Anthemideae</taxon>
        <taxon>Anthemidinae</taxon>
        <taxon>Tanacetum</taxon>
    </lineage>
</organism>
<dbReference type="Pfam" id="PF07727">
    <property type="entry name" value="RVT_2"/>
    <property type="match status" value="1"/>
</dbReference>
<dbReference type="Pfam" id="PF25597">
    <property type="entry name" value="SH3_retrovirus"/>
    <property type="match status" value="1"/>
</dbReference>
<keyword evidence="5" id="KW-1185">Reference proteome</keyword>
<protein>
    <submittedName>
        <fullName evidence="4">Cysteine-rich receptor-like protein kinase 8</fullName>
    </submittedName>
</protein>
<evidence type="ECO:0000313" key="5">
    <source>
        <dbReference type="Proteomes" id="UP001151760"/>
    </source>
</evidence>
<gene>
    <name evidence="4" type="ORF">Tco_0842246</name>
</gene>
<proteinExistence type="predicted"/>
<dbReference type="SUPFAM" id="SSF56672">
    <property type="entry name" value="DNA/RNA polymerases"/>
    <property type="match status" value="2"/>
</dbReference>
<feature type="domain" description="Integrase catalytic" evidence="3">
    <location>
        <begin position="386"/>
        <end position="483"/>
    </location>
</feature>
<sequence>MKILPSLGTYQRCIWLAIFHDMIEESVEVYMDGFSVFRNSFDTCLNNLDKMLQRCKDAHFVLNWEKCHFMVKEGIVLGHKVSSAGLEVDKAKIDVISKLPPPTNLKEFDIEVKDRKGTKNVAADHLSRIENDETSDDSEVDDNFPGETLMKINTRDEPCGQVENTNRALKRILEKTVKDNPAIWSRKLDDALWTFCTAYKTPTVTTPYKLIYGKNRHLPFEIEHRAYWALKNCNPDLIAARKVKLHIRTLLKDVLVVSSFKFSMLSISKLTEDSSMKEGLYHLVNIAHDKIDSVFSKFVQDSMQKFSLSTLGNLKFNNKVPRDSYGLWHHILGHFTKLPYSLSDSHSTCIFELVHIDIWGPYKVPTNRKFRYFLTIVDDCSRETSKIVRSDNDLEFVKGRCGPYLEIQGIVHQTSCVDRPQQNGRAERKHRHILDTARALTFHSKLPLKFWGDCITTTTYLINRIPSSVIGNKTPYEILIGKNPNYDNLRVFGCLVVVSNPSRTADKFDLKGVPCVFLGYPANHKGYKFYNLTTHTIFVSRDTVFNETVFPYASDSLQEFIKPLPTTFPCQFHSENVYDDFFDFITALLDQKDPVNFKEAVLDPEWYAAMDLELKALDDSEEVYIRPPLGYTGKGKKVTASNTLDSNLVCKLKKSLYGLKQAPRQWFVKLSSALVEFGYTQSKTDYSLFVKKEGSSFIVVLVYVDDLLITGNDQTQISKLKAKLSLVFHMKDLGELNYFLGLEVCRSSQEIFITQHMYTRELLKEGGVLNNKPYKLPMDPNLNLQADVGTPLPDPKVYRRVIGKLIYLTITRPDICYTVQLFSQFMQSPTFVHMQAVKHVLRYLLNSPGQGILLAKDSAVQLEAYSEYTAMDLTCCEVTWLVSLLKELGIKNLEHVDLYCDNQAALYIAANLVFHERTKHIKVDCHYVRDQLKAGKIKPSYVHTKSKLTDVFTKIVYVDQHTKLLSKLGVSEAINSQLEGECTKEKG</sequence>
<dbReference type="InterPro" id="IPR043128">
    <property type="entry name" value="Rev_trsase/Diguanyl_cyclase"/>
</dbReference>
<evidence type="ECO:0000256" key="2">
    <source>
        <dbReference type="ARBA" id="ARBA00022801"/>
    </source>
</evidence>